<dbReference type="AlphaFoldDB" id="A0A2S2QW31"/>
<name>A0A2S2QW31_9HEMI</name>
<protein>
    <submittedName>
        <fullName evidence="1">Uncharacterized protein</fullName>
    </submittedName>
</protein>
<sequence length="132" mass="15239">MLSIIAMALNKRKKVLDGVEYALNNIVHVSTGEALSKLLFGVHHGGTIKNEFKNLLLEMDEDKNLEEIRKGAEDNILKNQSYNKKYFDLKGDFVMIKNIYVSVGVNKKLIPKFRGPYVIYKVYQMTIYSQRH</sequence>
<reference evidence="1" key="1">
    <citation type="submission" date="2018-04" db="EMBL/GenBank/DDBJ databases">
        <title>Transcriptome assembly of Sipha flava.</title>
        <authorList>
            <person name="Scully E.D."/>
            <person name="Geib S.M."/>
            <person name="Palmer N.A."/>
            <person name="Koch K."/>
            <person name="Bradshaw J."/>
            <person name="Heng-Moss T."/>
            <person name="Sarath G."/>
        </authorList>
    </citation>
    <scope>NUCLEOTIDE SEQUENCE</scope>
</reference>
<organism evidence="1">
    <name type="scientific">Sipha flava</name>
    <name type="common">yellow sugarcane aphid</name>
    <dbReference type="NCBI Taxonomy" id="143950"/>
    <lineage>
        <taxon>Eukaryota</taxon>
        <taxon>Metazoa</taxon>
        <taxon>Ecdysozoa</taxon>
        <taxon>Arthropoda</taxon>
        <taxon>Hexapoda</taxon>
        <taxon>Insecta</taxon>
        <taxon>Pterygota</taxon>
        <taxon>Neoptera</taxon>
        <taxon>Paraneoptera</taxon>
        <taxon>Hemiptera</taxon>
        <taxon>Sternorrhyncha</taxon>
        <taxon>Aphidomorpha</taxon>
        <taxon>Aphidoidea</taxon>
        <taxon>Aphididae</taxon>
        <taxon>Sipha</taxon>
    </lineage>
</organism>
<evidence type="ECO:0000313" key="1">
    <source>
        <dbReference type="EMBL" id="MBY81948.1"/>
    </source>
</evidence>
<dbReference type="EMBL" id="GGMS01012745">
    <property type="protein sequence ID" value="MBY81948.1"/>
    <property type="molecule type" value="Transcribed_RNA"/>
</dbReference>
<proteinExistence type="predicted"/>
<gene>
    <name evidence="1" type="ORF">g.126279</name>
</gene>
<accession>A0A2S2QW31</accession>